<evidence type="ECO:0000313" key="1">
    <source>
        <dbReference type="EMBL" id="KTB44976.1"/>
    </source>
</evidence>
<proteinExistence type="predicted"/>
<dbReference type="EMBL" id="LATX01000812">
    <property type="protein sequence ID" value="KTB44976.1"/>
    <property type="molecule type" value="Genomic_DNA"/>
</dbReference>
<accession>A0A0W0G8S9</accession>
<protein>
    <recommendedName>
        <fullName evidence="3">F-box domain-containing protein</fullName>
    </recommendedName>
</protein>
<dbReference type="AlphaFoldDB" id="A0A0W0G8S9"/>
<organism evidence="1 2">
    <name type="scientific">Moniliophthora roreri</name>
    <name type="common">Frosty pod rot fungus</name>
    <name type="synonym">Monilia roreri</name>
    <dbReference type="NCBI Taxonomy" id="221103"/>
    <lineage>
        <taxon>Eukaryota</taxon>
        <taxon>Fungi</taxon>
        <taxon>Dikarya</taxon>
        <taxon>Basidiomycota</taxon>
        <taxon>Agaricomycotina</taxon>
        <taxon>Agaricomycetes</taxon>
        <taxon>Agaricomycetidae</taxon>
        <taxon>Agaricales</taxon>
        <taxon>Marasmiineae</taxon>
        <taxon>Marasmiaceae</taxon>
        <taxon>Moniliophthora</taxon>
    </lineage>
</organism>
<reference evidence="1 2" key="1">
    <citation type="submission" date="2015-12" db="EMBL/GenBank/DDBJ databases">
        <title>Draft genome sequence of Moniliophthora roreri, the causal agent of frosty pod rot of cacao.</title>
        <authorList>
            <person name="Aime M.C."/>
            <person name="Diaz-Valderrama J.R."/>
            <person name="Kijpornyongpan T."/>
            <person name="Phillips-Mora W."/>
        </authorList>
    </citation>
    <scope>NUCLEOTIDE SEQUENCE [LARGE SCALE GENOMIC DNA]</scope>
    <source>
        <strain evidence="1 2">MCA 2952</strain>
    </source>
</reference>
<dbReference type="Proteomes" id="UP000054988">
    <property type="component" value="Unassembled WGS sequence"/>
</dbReference>
<gene>
    <name evidence="1" type="ORF">WG66_2437</name>
</gene>
<evidence type="ECO:0008006" key="3">
    <source>
        <dbReference type="Google" id="ProtNLM"/>
    </source>
</evidence>
<name>A0A0W0G8S9_MONRR</name>
<evidence type="ECO:0000313" key="2">
    <source>
        <dbReference type="Proteomes" id="UP000054988"/>
    </source>
</evidence>
<sequence length="117" mass="13722">MICRRWRELALQTSRLWAALHVSLPSVYRRPDSVAERFKRRADGVEMWFRRFRDLPIIPSLVVAEYKESHEDHCKPIVTALSLFAHRWQDVTLQVSASILKLFEGAVSLDNFPDSRK</sequence>
<comment type="caution">
    <text evidence="1">The sequence shown here is derived from an EMBL/GenBank/DDBJ whole genome shotgun (WGS) entry which is preliminary data.</text>
</comment>